<dbReference type="AlphaFoldDB" id="N1V6G2"/>
<dbReference type="RefSeq" id="WP_005267074.1">
    <property type="nucleotide sequence ID" value="NZ_ANPE02000066.1"/>
</dbReference>
<dbReference type="InterPro" id="IPR000524">
    <property type="entry name" value="Tscrpt_reg_HTH_GntR"/>
</dbReference>
<dbReference type="InterPro" id="IPR011711">
    <property type="entry name" value="GntR_C"/>
</dbReference>
<evidence type="ECO:0000256" key="2">
    <source>
        <dbReference type="ARBA" id="ARBA00023125"/>
    </source>
</evidence>
<accession>N1V6G2</accession>
<dbReference type="PANTHER" id="PTHR43537:SF5">
    <property type="entry name" value="UXU OPERON TRANSCRIPTIONAL REGULATOR"/>
    <property type="match status" value="1"/>
</dbReference>
<dbReference type="SMART" id="SM00895">
    <property type="entry name" value="FCD"/>
    <property type="match status" value="1"/>
</dbReference>
<dbReference type="Pfam" id="PF07729">
    <property type="entry name" value="FCD"/>
    <property type="match status" value="1"/>
</dbReference>
<reference evidence="5 6" key="1">
    <citation type="journal article" date="2013" name="Genome Announc.">
        <title>Draft Genome Sequence of Arthrobacter crystallopoietes Strain BAB-32, Revealing Genes for Bioremediation.</title>
        <authorList>
            <person name="Joshi M.N."/>
            <person name="Pandit A.S."/>
            <person name="Sharma A."/>
            <person name="Pandya R.V."/>
            <person name="Desai S.M."/>
            <person name="Saxena A.K."/>
            <person name="Bagatharia S.B."/>
        </authorList>
    </citation>
    <scope>NUCLEOTIDE SEQUENCE [LARGE SCALE GENOMIC DNA]</scope>
    <source>
        <strain evidence="5 6">BAB-32</strain>
    </source>
</reference>
<comment type="caution">
    <text evidence="5">The sequence shown here is derived from an EMBL/GenBank/DDBJ whole genome shotgun (WGS) entry which is preliminary data.</text>
</comment>
<organism evidence="5 6">
    <name type="scientific">Arthrobacter crystallopoietes BAB-32</name>
    <dbReference type="NCBI Taxonomy" id="1246476"/>
    <lineage>
        <taxon>Bacteria</taxon>
        <taxon>Bacillati</taxon>
        <taxon>Actinomycetota</taxon>
        <taxon>Actinomycetes</taxon>
        <taxon>Micrococcales</taxon>
        <taxon>Micrococcaceae</taxon>
        <taxon>Crystallibacter</taxon>
    </lineage>
</organism>
<dbReference type="Gene3D" id="1.10.10.10">
    <property type="entry name" value="Winged helix-like DNA-binding domain superfamily/Winged helix DNA-binding domain"/>
    <property type="match status" value="1"/>
</dbReference>
<feature type="domain" description="HTH gntR-type" evidence="4">
    <location>
        <begin position="19"/>
        <end position="86"/>
    </location>
</feature>
<keyword evidence="3" id="KW-0804">Transcription</keyword>
<dbReference type="SMART" id="SM00345">
    <property type="entry name" value="HTH_GNTR"/>
    <property type="match status" value="1"/>
</dbReference>
<proteinExistence type="predicted"/>
<dbReference type="PANTHER" id="PTHR43537">
    <property type="entry name" value="TRANSCRIPTIONAL REGULATOR, GNTR FAMILY"/>
    <property type="match status" value="1"/>
</dbReference>
<dbReference type="Proteomes" id="UP000010729">
    <property type="component" value="Unassembled WGS sequence"/>
</dbReference>
<dbReference type="SUPFAM" id="SSF48008">
    <property type="entry name" value="GntR ligand-binding domain-like"/>
    <property type="match status" value="1"/>
</dbReference>
<evidence type="ECO:0000313" key="6">
    <source>
        <dbReference type="Proteomes" id="UP000010729"/>
    </source>
</evidence>
<name>N1V6G2_9MICC</name>
<dbReference type="InterPro" id="IPR036390">
    <property type="entry name" value="WH_DNA-bd_sf"/>
</dbReference>
<dbReference type="PROSITE" id="PS50949">
    <property type="entry name" value="HTH_GNTR"/>
    <property type="match status" value="1"/>
</dbReference>
<dbReference type="InterPro" id="IPR008920">
    <property type="entry name" value="TF_FadR/GntR_C"/>
</dbReference>
<evidence type="ECO:0000259" key="4">
    <source>
        <dbReference type="PROSITE" id="PS50949"/>
    </source>
</evidence>
<dbReference type="OrthoDB" id="5243844at2"/>
<evidence type="ECO:0000256" key="3">
    <source>
        <dbReference type="ARBA" id="ARBA00023163"/>
    </source>
</evidence>
<dbReference type="Pfam" id="PF00392">
    <property type="entry name" value="GntR"/>
    <property type="match status" value="1"/>
</dbReference>
<sequence length="253" mass="27047">MLQNPVQATAPTVLKVHRPSTVDLIAAELRKAIYSGALQVRAPLREVEIAGQLGVSRSPLREAAQRLVQEGLLTAHPGQGLRVAYVDEDRLDDLFEARIAVESHAARMIIDRNDDDAIAAVEKALARLKEAAEGDDARAIGDADLDFHLALVQAAGNAHLTQYMSTLVIETRLASYSSKEGYVVRRDVTPTYHAIVDALKAGDGDAAADAIREQLAAAVDRLTGKLAERGVEVDTVAEEAKPADGYSLGPIGQ</sequence>
<dbReference type="InterPro" id="IPR036388">
    <property type="entry name" value="WH-like_DNA-bd_sf"/>
</dbReference>
<dbReference type="SUPFAM" id="SSF46785">
    <property type="entry name" value="Winged helix' DNA-binding domain"/>
    <property type="match status" value="1"/>
</dbReference>
<keyword evidence="6" id="KW-1185">Reference proteome</keyword>
<protein>
    <submittedName>
        <fullName evidence="5">GntR family transcriptional regulator</fullName>
    </submittedName>
</protein>
<evidence type="ECO:0000313" key="5">
    <source>
        <dbReference type="EMBL" id="EMY35692.1"/>
    </source>
</evidence>
<gene>
    <name evidence="5" type="ORF">D477_002868</name>
</gene>
<dbReference type="GO" id="GO:0003677">
    <property type="term" value="F:DNA binding"/>
    <property type="evidence" value="ECO:0007669"/>
    <property type="project" value="UniProtKB-KW"/>
</dbReference>
<dbReference type="GO" id="GO:0003700">
    <property type="term" value="F:DNA-binding transcription factor activity"/>
    <property type="evidence" value="ECO:0007669"/>
    <property type="project" value="InterPro"/>
</dbReference>
<dbReference type="EMBL" id="ANPE02000066">
    <property type="protein sequence ID" value="EMY35692.1"/>
    <property type="molecule type" value="Genomic_DNA"/>
</dbReference>
<keyword evidence="1" id="KW-0805">Transcription regulation</keyword>
<evidence type="ECO:0000256" key="1">
    <source>
        <dbReference type="ARBA" id="ARBA00023015"/>
    </source>
</evidence>
<dbReference type="CDD" id="cd07377">
    <property type="entry name" value="WHTH_GntR"/>
    <property type="match status" value="1"/>
</dbReference>
<keyword evidence="2" id="KW-0238">DNA-binding</keyword>
<dbReference type="Gene3D" id="1.20.120.530">
    <property type="entry name" value="GntR ligand-binding domain-like"/>
    <property type="match status" value="1"/>
</dbReference>